<dbReference type="GeneID" id="87970166"/>
<organism evidence="2 3">
    <name type="scientific">Podospora pseudoanserina</name>
    <dbReference type="NCBI Taxonomy" id="2609844"/>
    <lineage>
        <taxon>Eukaryota</taxon>
        <taxon>Fungi</taxon>
        <taxon>Dikarya</taxon>
        <taxon>Ascomycota</taxon>
        <taxon>Pezizomycotina</taxon>
        <taxon>Sordariomycetes</taxon>
        <taxon>Sordariomycetidae</taxon>
        <taxon>Sordariales</taxon>
        <taxon>Podosporaceae</taxon>
        <taxon>Podospora</taxon>
    </lineage>
</organism>
<dbReference type="InterPro" id="IPR011009">
    <property type="entry name" value="Kinase-like_dom_sf"/>
</dbReference>
<comment type="caution">
    <text evidence="2">The sequence shown here is derived from an EMBL/GenBank/DDBJ whole genome shotgun (WGS) entry which is preliminary data.</text>
</comment>
<protein>
    <recommendedName>
        <fullName evidence="4">Protein kinase domain-containing protein</fullName>
    </recommendedName>
</protein>
<name>A0ABR0HVE1_9PEZI</name>
<proteinExistence type="predicted"/>
<evidence type="ECO:0000313" key="2">
    <source>
        <dbReference type="EMBL" id="KAK4671693.1"/>
    </source>
</evidence>
<reference evidence="2 3" key="1">
    <citation type="journal article" date="2023" name="bioRxiv">
        <title>High-quality genome assemblies of four members of thePodospora anserinaspecies complex.</title>
        <authorList>
            <person name="Ament-Velasquez S.L."/>
            <person name="Vogan A.A."/>
            <person name="Wallerman O."/>
            <person name="Hartmann F."/>
            <person name="Gautier V."/>
            <person name="Silar P."/>
            <person name="Giraud T."/>
            <person name="Johannesson H."/>
        </authorList>
    </citation>
    <scope>NUCLEOTIDE SEQUENCE [LARGE SCALE GENOMIC DNA]</scope>
    <source>
        <strain evidence="2 3">CBS 124.78</strain>
    </source>
</reference>
<evidence type="ECO:0000313" key="3">
    <source>
        <dbReference type="Proteomes" id="UP001323617"/>
    </source>
</evidence>
<dbReference type="Gene3D" id="1.10.510.10">
    <property type="entry name" value="Transferase(Phosphotransferase) domain 1"/>
    <property type="match status" value="1"/>
</dbReference>
<dbReference type="RefSeq" id="XP_062797989.1">
    <property type="nucleotide sequence ID" value="XM_062949301.1"/>
</dbReference>
<dbReference type="PANTHER" id="PTHR37542:SF3">
    <property type="entry name" value="PRION-INHIBITION AND PROPAGATION HELO DOMAIN-CONTAINING PROTEIN"/>
    <property type="match status" value="1"/>
</dbReference>
<feature type="region of interest" description="Disordered" evidence="1">
    <location>
        <begin position="204"/>
        <end position="245"/>
    </location>
</feature>
<feature type="compositionally biased region" description="Acidic residues" evidence="1">
    <location>
        <begin position="223"/>
        <end position="237"/>
    </location>
</feature>
<keyword evidence="3" id="KW-1185">Reference proteome</keyword>
<accession>A0ABR0HVE1</accession>
<evidence type="ECO:0008006" key="4">
    <source>
        <dbReference type="Google" id="ProtNLM"/>
    </source>
</evidence>
<gene>
    <name evidence="2" type="ORF">QC764_608100</name>
</gene>
<evidence type="ECO:0000256" key="1">
    <source>
        <dbReference type="SAM" id="MobiDB-lite"/>
    </source>
</evidence>
<dbReference type="PANTHER" id="PTHR37542">
    <property type="entry name" value="HELO DOMAIN-CONTAINING PROTEIN-RELATED"/>
    <property type="match status" value="1"/>
</dbReference>
<sequence>MLAIEKGERPIAGRVLRGLRCVAIRKVAEPIERQVFLEWLARIDGLSAATLGRQFLDSDAGFAQVYDTVCAIREEFRLLAKAAREDTPLFARLRRLNGELLAWLSSGARKSVRTTAELKVMPRVTEIYSTTPDAAKGEQTVTAGTTHTDGTKPVDNVKLLLLCAANVAKLMARSSSSVPRINREHLTLISRKVLEGLEEGVKKGGVVRTEEDPEGSDLSSNDDLSDVESLEEEEPIDKEEKESQEVRSFRFAELDQGEGSNAIKIPVIVEELEIARDDYNSADMSERLFSSLESVLSLPASQASRLGALTCAGICHDTEQMHIKLLYRYPQAPDAVDPSRPPRVRHLAEILGIFQGSSVNSTLGLYISIDERLRLARDLAAAVFEFHKIQWWHKSISSYNVLLFFYDDTALPSLSSSVRRATDPPFSKLVLGKPYLIGFSHSRPENAGYSNKMHAQPGVFPYRHPDYAGADAVDDRTSPGFLPEYDYYSLGLVLLEIGMWKRLGRFFVQDYTLSRDKMRSQILDDLVPVLEGTLGSLYSSAVRACLSGELSGNGEDADPASVDEMFERMVLRPLEMLLRRFDGV</sequence>
<dbReference type="SUPFAM" id="SSF56112">
    <property type="entry name" value="Protein kinase-like (PK-like)"/>
    <property type="match status" value="1"/>
</dbReference>
<dbReference type="EMBL" id="JAFFHC010000006">
    <property type="protein sequence ID" value="KAK4671693.1"/>
    <property type="molecule type" value="Genomic_DNA"/>
</dbReference>
<dbReference type="Proteomes" id="UP001323617">
    <property type="component" value="Unassembled WGS sequence"/>
</dbReference>